<dbReference type="SUPFAM" id="SSF50249">
    <property type="entry name" value="Nucleic acid-binding proteins"/>
    <property type="match status" value="1"/>
</dbReference>
<dbReference type="InterPro" id="IPR012310">
    <property type="entry name" value="DNA_ligase_ATP-dep_cent"/>
</dbReference>
<dbReference type="PROSITE" id="PS50160">
    <property type="entry name" value="DNA_LIGASE_A3"/>
    <property type="match status" value="1"/>
</dbReference>
<dbReference type="GO" id="GO:0003910">
    <property type="term" value="F:DNA ligase (ATP) activity"/>
    <property type="evidence" value="ECO:0007669"/>
    <property type="project" value="UniProtKB-EC"/>
</dbReference>
<evidence type="ECO:0000313" key="6">
    <source>
        <dbReference type="EMBL" id="TQM04216.1"/>
    </source>
</evidence>
<evidence type="ECO:0000256" key="4">
    <source>
        <dbReference type="ARBA" id="ARBA00034003"/>
    </source>
</evidence>
<evidence type="ECO:0000256" key="2">
    <source>
        <dbReference type="ARBA" id="ARBA00012727"/>
    </source>
</evidence>
<dbReference type="GO" id="GO:0006281">
    <property type="term" value="P:DNA repair"/>
    <property type="evidence" value="ECO:0007669"/>
    <property type="project" value="InterPro"/>
</dbReference>
<evidence type="ECO:0000259" key="5">
    <source>
        <dbReference type="PROSITE" id="PS50160"/>
    </source>
</evidence>
<dbReference type="PANTHER" id="PTHR45674">
    <property type="entry name" value="DNA LIGASE 1/3 FAMILY MEMBER"/>
    <property type="match status" value="1"/>
</dbReference>
<dbReference type="PANTHER" id="PTHR45674:SF4">
    <property type="entry name" value="DNA LIGASE 1"/>
    <property type="match status" value="1"/>
</dbReference>
<gene>
    <name evidence="6" type="ORF">FB558_7247</name>
</gene>
<reference evidence="6 7" key="1">
    <citation type="submission" date="2019-06" db="EMBL/GenBank/DDBJ databases">
        <title>Sequencing the genomes of 1000 actinobacteria strains.</title>
        <authorList>
            <person name="Klenk H.-P."/>
        </authorList>
    </citation>
    <scope>NUCLEOTIDE SEQUENCE [LARGE SCALE GENOMIC DNA]</scope>
    <source>
        <strain evidence="6 7">DSM 45301</strain>
    </source>
</reference>
<dbReference type="Pfam" id="PF04679">
    <property type="entry name" value="DNA_ligase_A_C"/>
    <property type="match status" value="1"/>
</dbReference>
<accession>A0A543D4F6</accession>
<dbReference type="Pfam" id="PF01068">
    <property type="entry name" value="DNA_ligase_A_M"/>
    <property type="match status" value="1"/>
</dbReference>
<dbReference type="GO" id="GO:0006310">
    <property type="term" value="P:DNA recombination"/>
    <property type="evidence" value="ECO:0007669"/>
    <property type="project" value="InterPro"/>
</dbReference>
<sequence>MDAVPPLPPPVSPMLATAGQPPAGAGWTFEFKWDGVRAVTAVAGDRLRAQSRRGNEVTAGYPELADLTALLDGRPVLLDGEVVALDAGGRPDFGLLQHRMHVRAPAPELLERIPVSYVVFDLLHLDGTSLLAEPYDRRRALLEELELAAPRVRVPPAAPGVSGTQLLEVARAHGLEGVVGKRRSARYEPGRRSAAWVKTALLHTQEVVIGGWTAGEGRRAQSLGALLLGAYDDAGSLRYLGHVGTGFTEAALRSLLGELRAREQPASPFDEEVPRDEARKARWVRPELVGEVVYRVLTREGRLRHAAWRGLRSDKDPQDAVMPAPT</sequence>
<dbReference type="Gene3D" id="3.30.470.30">
    <property type="entry name" value="DNA ligase/mRNA capping enzyme"/>
    <property type="match status" value="1"/>
</dbReference>
<dbReference type="CDD" id="cd07971">
    <property type="entry name" value="OBF_DNA_ligase_LigD"/>
    <property type="match status" value="1"/>
</dbReference>
<dbReference type="SUPFAM" id="SSF56091">
    <property type="entry name" value="DNA ligase/mRNA capping enzyme, catalytic domain"/>
    <property type="match status" value="1"/>
</dbReference>
<comment type="catalytic activity">
    <reaction evidence="4">
        <text>ATP + (deoxyribonucleotide)n-3'-hydroxyl + 5'-phospho-(deoxyribonucleotide)m = (deoxyribonucleotide)n+m + AMP + diphosphate.</text>
        <dbReference type="EC" id="6.5.1.1"/>
    </reaction>
</comment>
<evidence type="ECO:0000256" key="3">
    <source>
        <dbReference type="ARBA" id="ARBA00022598"/>
    </source>
</evidence>
<evidence type="ECO:0000313" key="7">
    <source>
        <dbReference type="Proteomes" id="UP000315677"/>
    </source>
</evidence>
<name>A0A543D4F6_9PSEU</name>
<keyword evidence="7" id="KW-1185">Reference proteome</keyword>
<dbReference type="EMBL" id="VFPA01000005">
    <property type="protein sequence ID" value="TQM04216.1"/>
    <property type="molecule type" value="Genomic_DNA"/>
</dbReference>
<dbReference type="InterPro" id="IPR012309">
    <property type="entry name" value="DNA_ligase_ATP-dep_C"/>
</dbReference>
<dbReference type="AlphaFoldDB" id="A0A543D4F6"/>
<dbReference type="CDD" id="cd07906">
    <property type="entry name" value="Adenylation_DNA_ligase_LigD_LigC"/>
    <property type="match status" value="1"/>
</dbReference>
<dbReference type="Gene3D" id="2.40.50.140">
    <property type="entry name" value="Nucleic acid-binding proteins"/>
    <property type="match status" value="1"/>
</dbReference>
<dbReference type="InterPro" id="IPR014146">
    <property type="entry name" value="LigD_ligase_dom"/>
</dbReference>
<dbReference type="InterPro" id="IPR012340">
    <property type="entry name" value="NA-bd_OB-fold"/>
</dbReference>
<dbReference type="Gene3D" id="3.30.1490.70">
    <property type="match status" value="1"/>
</dbReference>
<proteinExistence type="inferred from homology"/>
<evidence type="ECO:0000256" key="1">
    <source>
        <dbReference type="ARBA" id="ARBA00007572"/>
    </source>
</evidence>
<dbReference type="Proteomes" id="UP000315677">
    <property type="component" value="Unassembled WGS sequence"/>
</dbReference>
<dbReference type="InterPro" id="IPR050191">
    <property type="entry name" value="ATP-dep_DNA_ligase"/>
</dbReference>
<dbReference type="NCBIfam" id="TIGR02779">
    <property type="entry name" value="NHEJ_ligase_lig"/>
    <property type="match status" value="1"/>
</dbReference>
<feature type="domain" description="ATP-dependent DNA ligase family profile" evidence="5">
    <location>
        <begin position="108"/>
        <end position="232"/>
    </location>
</feature>
<comment type="similarity">
    <text evidence="1">Belongs to the ATP-dependent DNA ligase family.</text>
</comment>
<comment type="caution">
    <text evidence="6">The sequence shown here is derived from an EMBL/GenBank/DDBJ whole genome shotgun (WGS) entry which is preliminary data.</text>
</comment>
<dbReference type="GO" id="GO:0005524">
    <property type="term" value="F:ATP binding"/>
    <property type="evidence" value="ECO:0007669"/>
    <property type="project" value="InterPro"/>
</dbReference>
<keyword evidence="3" id="KW-0436">Ligase</keyword>
<organism evidence="6 7">
    <name type="scientific">Pseudonocardia kunmingensis</name>
    <dbReference type="NCBI Taxonomy" id="630975"/>
    <lineage>
        <taxon>Bacteria</taxon>
        <taxon>Bacillati</taxon>
        <taxon>Actinomycetota</taxon>
        <taxon>Actinomycetes</taxon>
        <taxon>Pseudonocardiales</taxon>
        <taxon>Pseudonocardiaceae</taxon>
        <taxon>Pseudonocardia</taxon>
    </lineage>
</organism>
<dbReference type="EC" id="6.5.1.1" evidence="2"/>
<protein>
    <recommendedName>
        <fullName evidence="2">DNA ligase (ATP)</fullName>
        <ecNumber evidence="2">6.5.1.1</ecNumber>
    </recommendedName>
</protein>